<dbReference type="EMBL" id="CP035485">
    <property type="protein sequence ID" value="QDI92497.1"/>
    <property type="molecule type" value="Genomic_DNA"/>
</dbReference>
<gene>
    <name evidence="2" type="ORF">EPH95_15940</name>
</gene>
<name>A0A514LKX4_9BACI</name>
<protein>
    <submittedName>
        <fullName evidence="2">Conjugal transfer protein</fullName>
    </submittedName>
</protein>
<dbReference type="Proteomes" id="UP000319756">
    <property type="component" value="Chromosome"/>
</dbReference>
<feature type="transmembrane region" description="Helical" evidence="1">
    <location>
        <begin position="24"/>
        <end position="52"/>
    </location>
</feature>
<evidence type="ECO:0000256" key="1">
    <source>
        <dbReference type="SAM" id="Phobius"/>
    </source>
</evidence>
<keyword evidence="1" id="KW-1133">Transmembrane helix</keyword>
<keyword evidence="1" id="KW-0472">Membrane</keyword>
<dbReference type="RefSeq" id="WP_142091002.1">
    <property type="nucleotide sequence ID" value="NZ_CP035485.1"/>
</dbReference>
<sequence length="174" mass="20347">MRVVFNYRQAFREPKRIQQLTDGYSLPFAIELIPTINFLVFMAITGLLMYVVRLVFPFTFELTFVIILIGVPLCLTMVMRKVNPDGKNIYLYLFGLLKYFLRVKLINKRFCNDRDVQWMDDNKITFRKCVEVVKRKDGRVTNAYENHAGEPIIDENGRRLGVSSSKTKVHSQAK</sequence>
<proteinExistence type="predicted"/>
<keyword evidence="1" id="KW-0812">Transmembrane</keyword>
<feature type="transmembrane region" description="Helical" evidence="1">
    <location>
        <begin position="58"/>
        <end position="78"/>
    </location>
</feature>
<keyword evidence="3" id="KW-1185">Reference proteome</keyword>
<accession>A0A514LKX4</accession>
<dbReference type="AlphaFoldDB" id="A0A514LKX4"/>
<dbReference type="OrthoDB" id="2189559at2"/>
<dbReference type="KEGG" id="sale:EPH95_15940"/>
<evidence type="ECO:0000313" key="2">
    <source>
        <dbReference type="EMBL" id="QDI92497.1"/>
    </source>
</evidence>
<reference evidence="3" key="1">
    <citation type="submission" date="2019-01" db="EMBL/GenBank/DDBJ databases">
        <title>Genomic analysis of Salicibibacter sp. NKC3-5.</title>
        <authorList>
            <person name="Oh Y.J."/>
        </authorList>
    </citation>
    <scope>NUCLEOTIDE SEQUENCE [LARGE SCALE GENOMIC DNA]</scope>
    <source>
        <strain evidence="3">NKC3-5</strain>
    </source>
</reference>
<dbReference type="Pfam" id="PF12648">
    <property type="entry name" value="TcpE"/>
    <property type="match status" value="1"/>
</dbReference>
<organism evidence="2 3">
    <name type="scientific">Salicibibacter halophilus</name>
    <dbReference type="NCBI Taxonomy" id="2502791"/>
    <lineage>
        <taxon>Bacteria</taxon>
        <taxon>Bacillati</taxon>
        <taxon>Bacillota</taxon>
        <taxon>Bacilli</taxon>
        <taxon>Bacillales</taxon>
        <taxon>Bacillaceae</taxon>
        <taxon>Salicibibacter</taxon>
    </lineage>
</organism>
<evidence type="ECO:0000313" key="3">
    <source>
        <dbReference type="Proteomes" id="UP000319756"/>
    </source>
</evidence>
<dbReference type="InterPro" id="IPR025608">
    <property type="entry name" value="TcpE"/>
</dbReference>